<evidence type="ECO:0000313" key="2">
    <source>
        <dbReference type="EMBL" id="VDM50318.1"/>
    </source>
</evidence>
<feature type="region of interest" description="Disordered" evidence="1">
    <location>
        <begin position="78"/>
        <end position="119"/>
    </location>
</feature>
<reference evidence="2 3" key="2">
    <citation type="submission" date="2018-11" db="EMBL/GenBank/DDBJ databases">
        <authorList>
            <consortium name="Pathogen Informatics"/>
        </authorList>
    </citation>
    <scope>NUCLEOTIDE SEQUENCE [LARGE SCALE GENOMIC DNA]</scope>
</reference>
<dbReference type="WBParaSite" id="TCNE_0001900101-mRNA-1">
    <property type="protein sequence ID" value="TCNE_0001900101-mRNA-1"/>
    <property type="gene ID" value="TCNE_0001900101"/>
</dbReference>
<keyword evidence="3" id="KW-1185">Reference proteome</keyword>
<reference evidence="4" key="1">
    <citation type="submission" date="2016-06" db="UniProtKB">
        <authorList>
            <consortium name="WormBaseParasite"/>
        </authorList>
    </citation>
    <scope>IDENTIFICATION</scope>
</reference>
<proteinExistence type="predicted"/>
<name>A0A183VE27_TOXCA</name>
<sequence>MFIQCVVLAKELVGMKGIISSTPWLHQPNPSFRLQGGRTGSSLLPRQQASEERCVVVAKELVGMKGIISSTPWLHQPNPSFRLQGGRTGSSLLPRQQASEERVREAEDYRPKQTAFPKL</sequence>
<evidence type="ECO:0000313" key="3">
    <source>
        <dbReference type="Proteomes" id="UP000050794"/>
    </source>
</evidence>
<feature type="compositionally biased region" description="Basic and acidic residues" evidence="1">
    <location>
        <begin position="98"/>
        <end position="111"/>
    </location>
</feature>
<protein>
    <submittedName>
        <fullName evidence="2 4">Uncharacterized protein</fullName>
    </submittedName>
</protein>
<organism evidence="3 4">
    <name type="scientific">Toxocara canis</name>
    <name type="common">Canine roundworm</name>
    <dbReference type="NCBI Taxonomy" id="6265"/>
    <lineage>
        <taxon>Eukaryota</taxon>
        <taxon>Metazoa</taxon>
        <taxon>Ecdysozoa</taxon>
        <taxon>Nematoda</taxon>
        <taxon>Chromadorea</taxon>
        <taxon>Rhabditida</taxon>
        <taxon>Spirurina</taxon>
        <taxon>Ascaridomorpha</taxon>
        <taxon>Ascaridoidea</taxon>
        <taxon>Toxocaridae</taxon>
        <taxon>Toxocara</taxon>
    </lineage>
</organism>
<dbReference type="AlphaFoldDB" id="A0A183VE27"/>
<evidence type="ECO:0000256" key="1">
    <source>
        <dbReference type="SAM" id="MobiDB-lite"/>
    </source>
</evidence>
<dbReference type="EMBL" id="UYWY01026242">
    <property type="protein sequence ID" value="VDM50318.1"/>
    <property type="molecule type" value="Genomic_DNA"/>
</dbReference>
<evidence type="ECO:0000313" key="4">
    <source>
        <dbReference type="WBParaSite" id="TCNE_0001900101-mRNA-1"/>
    </source>
</evidence>
<dbReference type="Proteomes" id="UP000050794">
    <property type="component" value="Unassembled WGS sequence"/>
</dbReference>
<gene>
    <name evidence="2" type="ORF">TCNE_LOCUS18997</name>
</gene>
<accession>A0A183VE27</accession>